<proteinExistence type="predicted"/>
<reference evidence="1" key="1">
    <citation type="submission" date="2012-05" db="EMBL/GenBank/DDBJ databases">
        <title>Distribution of dehalogenation activities and characterization of organohalide-responsive genes in marine subsurface sediments of the Nankai Trough plate-subduction zone.</title>
        <authorList>
            <person name="Futagami T."/>
            <person name="Morono Y."/>
            <person name="Terada T."/>
            <person name="Kaksonen A.H."/>
            <person name="Inagaki F."/>
        </authorList>
    </citation>
    <scope>NUCLEOTIDE SEQUENCE</scope>
</reference>
<protein>
    <submittedName>
        <fullName evidence="1">Uncharacterized protein</fullName>
    </submittedName>
</protein>
<name>I2FJH9_9ZZZZ</name>
<accession>I2FJH9</accession>
<dbReference type="AlphaFoldDB" id="I2FJH9"/>
<dbReference type="EMBL" id="AB716304">
    <property type="protein sequence ID" value="BAM15164.1"/>
    <property type="molecule type" value="Genomic_DNA"/>
</dbReference>
<sequence length="121" mass="13960">MSLSDREIEALCLKAWKRRAKGRGMRWRILRDVVAVLSQAWMTTFQVQIALRRIWGVKNNTTRDMLEELETEKSVFQERYGKEKTLKWGATESGVAFWIGKVENIPVSIAQVAEMSASVKE</sequence>
<organism evidence="1">
    <name type="scientific">uncultured microorganism</name>
    <dbReference type="NCBI Taxonomy" id="358574"/>
    <lineage>
        <taxon>unclassified sequences</taxon>
        <taxon>environmental samples</taxon>
    </lineage>
</organism>
<evidence type="ECO:0000313" key="1">
    <source>
        <dbReference type="EMBL" id="BAM15164.1"/>
    </source>
</evidence>